<evidence type="ECO:0000256" key="1">
    <source>
        <dbReference type="SAM" id="MobiDB-lite"/>
    </source>
</evidence>
<reference evidence="4" key="3">
    <citation type="submission" date="2025-04" db="UniProtKB">
        <authorList>
            <consortium name="RefSeq"/>
        </authorList>
    </citation>
    <scope>IDENTIFICATION</scope>
    <source>
        <strain evidence="4">CBS 304.34</strain>
    </source>
</reference>
<evidence type="ECO:0000313" key="3">
    <source>
        <dbReference type="Proteomes" id="UP000504636"/>
    </source>
</evidence>
<dbReference type="RefSeq" id="XP_033577188.1">
    <property type="nucleotide sequence ID" value="XM_033728032.1"/>
</dbReference>
<gene>
    <name evidence="2 4" type="ORF">BDZ99DRAFT_570825</name>
</gene>
<evidence type="ECO:0000313" key="4">
    <source>
        <dbReference type="RefSeq" id="XP_033577188.1"/>
    </source>
</evidence>
<sequence length="255" mass="28614">MDNARGSSMPPYTPISSQTPPLPPSSPEIENPLELNPFSDGYHAFDNQVPPLTPTPEPEQDEEQFPSLDEFWAMIEQPRRENTPLPKYSPLEIKPPSYDCPADEHVHQGVWYCHNTLQLISWPEAKKLRSLDFSRWTDKGGGRSAMELGYLAVCPDCGFLWGASVPDETPGLRQWARNVVKKGIVKVLNGVFEKPNKGYEIGPGLMGCACGGTFANDWTYFRIVGEGRFDPIATSMRVLERLENEMPEGERVALY</sequence>
<reference evidence="2 4" key="1">
    <citation type="journal article" date="2020" name="Stud. Mycol.">
        <title>101 Dothideomycetes genomes: a test case for predicting lifestyles and emergence of pathogens.</title>
        <authorList>
            <person name="Haridas S."/>
            <person name="Albert R."/>
            <person name="Binder M."/>
            <person name="Bloem J."/>
            <person name="Labutti K."/>
            <person name="Salamov A."/>
            <person name="Andreopoulos B."/>
            <person name="Baker S."/>
            <person name="Barry K."/>
            <person name="Bills G."/>
            <person name="Bluhm B."/>
            <person name="Cannon C."/>
            <person name="Castanera R."/>
            <person name="Culley D."/>
            <person name="Daum C."/>
            <person name="Ezra D."/>
            <person name="Gonzalez J."/>
            <person name="Henrissat B."/>
            <person name="Kuo A."/>
            <person name="Liang C."/>
            <person name="Lipzen A."/>
            <person name="Lutzoni F."/>
            <person name="Magnuson J."/>
            <person name="Mondo S."/>
            <person name="Nolan M."/>
            <person name="Ohm R."/>
            <person name="Pangilinan J."/>
            <person name="Park H.-J."/>
            <person name="Ramirez L."/>
            <person name="Alfaro M."/>
            <person name="Sun H."/>
            <person name="Tritt A."/>
            <person name="Yoshinaga Y."/>
            <person name="Zwiers L.-H."/>
            <person name="Turgeon B."/>
            <person name="Goodwin S."/>
            <person name="Spatafora J."/>
            <person name="Crous P."/>
            <person name="Grigoriev I."/>
        </authorList>
    </citation>
    <scope>NUCLEOTIDE SEQUENCE</scope>
    <source>
        <strain evidence="2 4">CBS 304.34</strain>
    </source>
</reference>
<dbReference type="GeneID" id="54468925"/>
<feature type="region of interest" description="Disordered" evidence="1">
    <location>
        <begin position="1"/>
        <end position="64"/>
    </location>
</feature>
<reference evidence="4" key="2">
    <citation type="submission" date="2020-04" db="EMBL/GenBank/DDBJ databases">
        <authorList>
            <consortium name="NCBI Genome Project"/>
        </authorList>
    </citation>
    <scope>NUCLEOTIDE SEQUENCE</scope>
    <source>
        <strain evidence="4">CBS 304.34</strain>
    </source>
</reference>
<dbReference type="EMBL" id="MU003700">
    <property type="protein sequence ID" value="KAF2810224.1"/>
    <property type="molecule type" value="Genomic_DNA"/>
</dbReference>
<keyword evidence="3" id="KW-1185">Reference proteome</keyword>
<dbReference type="AlphaFoldDB" id="A0A6A6YQD3"/>
<name>A0A6A6YQD3_9PEZI</name>
<dbReference type="Proteomes" id="UP000504636">
    <property type="component" value="Unplaced"/>
</dbReference>
<organism evidence="2">
    <name type="scientific">Mytilinidion resinicola</name>
    <dbReference type="NCBI Taxonomy" id="574789"/>
    <lineage>
        <taxon>Eukaryota</taxon>
        <taxon>Fungi</taxon>
        <taxon>Dikarya</taxon>
        <taxon>Ascomycota</taxon>
        <taxon>Pezizomycotina</taxon>
        <taxon>Dothideomycetes</taxon>
        <taxon>Pleosporomycetidae</taxon>
        <taxon>Mytilinidiales</taxon>
        <taxon>Mytilinidiaceae</taxon>
        <taxon>Mytilinidion</taxon>
    </lineage>
</organism>
<evidence type="ECO:0000313" key="2">
    <source>
        <dbReference type="EMBL" id="KAF2810224.1"/>
    </source>
</evidence>
<proteinExistence type="predicted"/>
<protein>
    <submittedName>
        <fullName evidence="2 4">Uncharacterized protein</fullName>
    </submittedName>
</protein>
<accession>A0A6A6YQD3</accession>
<dbReference type="OrthoDB" id="10466726at2759"/>